<proteinExistence type="predicted"/>
<reference evidence="2 3" key="1">
    <citation type="submission" date="2013-04" db="EMBL/GenBank/DDBJ databases">
        <title>Hyphomonas hirschiana VP5 Genome Sequencing.</title>
        <authorList>
            <person name="Lai Q."/>
            <person name="Shao Z."/>
        </authorList>
    </citation>
    <scope>NUCLEOTIDE SEQUENCE [LARGE SCALE GENOMIC DNA]</scope>
    <source>
        <strain evidence="2 3">VP5</strain>
    </source>
</reference>
<dbReference type="OrthoDB" id="9778934at2"/>
<dbReference type="GO" id="GO:0006878">
    <property type="term" value="P:intracellular copper ion homeostasis"/>
    <property type="evidence" value="ECO:0007669"/>
    <property type="project" value="InterPro"/>
</dbReference>
<dbReference type="GO" id="GO:0005507">
    <property type="term" value="F:copper ion binding"/>
    <property type="evidence" value="ECO:0007669"/>
    <property type="project" value="InterPro"/>
</dbReference>
<evidence type="ECO:0000256" key="1">
    <source>
        <dbReference type="SAM" id="SignalP"/>
    </source>
</evidence>
<dbReference type="Pfam" id="PF05275">
    <property type="entry name" value="CopB"/>
    <property type="match status" value="1"/>
</dbReference>
<sequence>MTRAQMIATIILLSPLAAAPAFAQETPVPGSQAEAYWDKNEFKASQDALKKEHGGGTNYMILADRFEYQSGEGSPALLLEGQGWWGTDENRLWIKSEIDYDLDAGSFEETELQALWSRPVARYFDLQAGVRHDFEPGPSRTYAVAGIQGLAPYWFEVDGAVFLSEEGDLSARFEAEYEFLLTQRLVLQPRTELNFAAEDVPELETGAGLSTAELGLRLRYEFDRQFAPYVGVNWQASTGETAGFVRARGGDTETLSFVTGIRLWF</sequence>
<dbReference type="Gene3D" id="2.40.128.130">
    <property type="entry name" value="Autotransporter beta-domain"/>
    <property type="match status" value="1"/>
</dbReference>
<feature type="chain" id="PRO_5001572465" evidence="1">
    <location>
        <begin position="24"/>
        <end position="265"/>
    </location>
</feature>
<dbReference type="RefSeq" id="WP_035591786.1">
    <property type="nucleotide sequence ID" value="NZ_ARYI01000009.1"/>
</dbReference>
<dbReference type="SUPFAM" id="SSF103515">
    <property type="entry name" value="Autotransporter"/>
    <property type="match status" value="1"/>
</dbReference>
<dbReference type="InterPro" id="IPR007939">
    <property type="entry name" value="Cu-R_B_prcur"/>
</dbReference>
<keyword evidence="3" id="KW-1185">Reference proteome</keyword>
<name>A0A059FPB8_9PROT</name>
<gene>
    <name evidence="2" type="ORF">HHI_11016</name>
</gene>
<dbReference type="AlphaFoldDB" id="A0A059FPB8"/>
<dbReference type="InterPro" id="IPR036709">
    <property type="entry name" value="Autotransporte_beta_dom_sf"/>
</dbReference>
<evidence type="ECO:0000313" key="3">
    <source>
        <dbReference type="Proteomes" id="UP000025061"/>
    </source>
</evidence>
<dbReference type="Proteomes" id="UP000025061">
    <property type="component" value="Unassembled WGS sequence"/>
</dbReference>
<organism evidence="2 3">
    <name type="scientific">Hyphomonas hirschiana VP5</name>
    <dbReference type="NCBI Taxonomy" id="1280951"/>
    <lineage>
        <taxon>Bacteria</taxon>
        <taxon>Pseudomonadati</taxon>
        <taxon>Pseudomonadota</taxon>
        <taxon>Alphaproteobacteria</taxon>
        <taxon>Hyphomonadales</taxon>
        <taxon>Hyphomonadaceae</taxon>
        <taxon>Hyphomonas</taxon>
    </lineage>
</organism>
<protein>
    <submittedName>
        <fullName evidence="2">Copper resistance protein B</fullName>
    </submittedName>
</protein>
<comment type="caution">
    <text evidence="2">The sequence shown here is derived from an EMBL/GenBank/DDBJ whole genome shotgun (WGS) entry which is preliminary data.</text>
</comment>
<evidence type="ECO:0000313" key="2">
    <source>
        <dbReference type="EMBL" id="KCZ92505.1"/>
    </source>
</evidence>
<dbReference type="GO" id="GO:0009279">
    <property type="term" value="C:cell outer membrane"/>
    <property type="evidence" value="ECO:0007669"/>
    <property type="project" value="InterPro"/>
</dbReference>
<dbReference type="EMBL" id="ARYI01000009">
    <property type="protein sequence ID" value="KCZ92505.1"/>
    <property type="molecule type" value="Genomic_DNA"/>
</dbReference>
<dbReference type="PATRIC" id="fig|1280951.3.peg.2219"/>
<accession>A0A059FPB8</accession>
<keyword evidence="1" id="KW-0732">Signal</keyword>
<feature type="signal peptide" evidence="1">
    <location>
        <begin position="1"/>
        <end position="23"/>
    </location>
</feature>